<dbReference type="PANTHER" id="PTHR21485:SF6">
    <property type="entry name" value="N-ACYLNEURAMINATE CYTIDYLYLTRANSFERASE-RELATED"/>
    <property type="match status" value="1"/>
</dbReference>
<dbReference type="AlphaFoldDB" id="S7TG10"/>
<dbReference type="Proteomes" id="UP000014975">
    <property type="component" value="Unassembled WGS sequence"/>
</dbReference>
<dbReference type="Pfam" id="PF02348">
    <property type="entry name" value="CTP_transf_3"/>
    <property type="match status" value="1"/>
</dbReference>
<evidence type="ECO:0000313" key="1">
    <source>
        <dbReference type="EMBL" id="EPR35550.1"/>
    </source>
</evidence>
<sequence>MPKEASMEVLGLIPARGGSKSIPYKNVVELGGHPMLAYVHEAARRASSIGRILCSTEDQRIACVCAGLGLEVVERPLELADDDTHIIAVLKELIARLDDQGYRPDAVALLQVTSPFLLPEHIDGCVELLKKNPEARSAQTVAAMPHNFHAYNQRHIVDGEVRFRFEDERRECYNKQTKPKFYTFGNIVVTRTEALKDGDTCFAAPSLPFEIPRAYALDVDTPEDLDVAEWYLQTGKVSIAAFGKGR</sequence>
<dbReference type="EMBL" id="ATHI01000003">
    <property type="protein sequence ID" value="EPR35550.1"/>
    <property type="molecule type" value="Genomic_DNA"/>
</dbReference>
<dbReference type="PANTHER" id="PTHR21485">
    <property type="entry name" value="HAD SUPERFAMILY MEMBERS CMAS AND KDSC"/>
    <property type="match status" value="1"/>
</dbReference>
<dbReference type="eggNOG" id="COG1083">
    <property type="taxonomic scope" value="Bacteria"/>
</dbReference>
<dbReference type="GO" id="GO:0008781">
    <property type="term" value="F:N-acylneuraminate cytidylyltransferase activity"/>
    <property type="evidence" value="ECO:0007669"/>
    <property type="project" value="TreeGrafter"/>
</dbReference>
<keyword evidence="2" id="KW-1185">Reference proteome</keyword>
<reference evidence="1 2" key="1">
    <citation type="journal article" date="2013" name="Genome Announc.">
        <title>Draft genome sequences for three mercury-methylating, sulfate-reducing bacteria.</title>
        <authorList>
            <person name="Brown S.D."/>
            <person name="Hurt R.A.Jr."/>
            <person name="Gilmour C.C."/>
            <person name="Elias D.A."/>
        </authorList>
    </citation>
    <scope>NUCLEOTIDE SEQUENCE [LARGE SCALE GENOMIC DNA]</scope>
    <source>
        <strain evidence="1 2">DSM 16529</strain>
    </source>
</reference>
<dbReference type="PATRIC" id="fig|1121439.3.peg.278"/>
<name>S7TG10_9BACT</name>
<protein>
    <submittedName>
        <fullName evidence="1">Acylneuraminate cytidylyltransferase</fullName>
    </submittedName>
</protein>
<dbReference type="InterPro" id="IPR050793">
    <property type="entry name" value="CMP-NeuNAc_synthase"/>
</dbReference>
<organism evidence="1 2">
    <name type="scientific">Alkalidesulfovibrio alkalitolerans DSM 16529</name>
    <dbReference type="NCBI Taxonomy" id="1121439"/>
    <lineage>
        <taxon>Bacteria</taxon>
        <taxon>Pseudomonadati</taxon>
        <taxon>Thermodesulfobacteriota</taxon>
        <taxon>Desulfovibrionia</taxon>
        <taxon>Desulfovibrionales</taxon>
        <taxon>Desulfovibrionaceae</taxon>
        <taxon>Alkalidesulfovibrio</taxon>
    </lineage>
</organism>
<dbReference type="InterPro" id="IPR029044">
    <property type="entry name" value="Nucleotide-diphossugar_trans"/>
</dbReference>
<dbReference type="STRING" id="1121439.dsat_1891"/>
<dbReference type="InterPro" id="IPR003329">
    <property type="entry name" value="Cytidylyl_trans"/>
</dbReference>
<gene>
    <name evidence="1" type="ORF">dsat_1891</name>
</gene>
<keyword evidence="1" id="KW-0548">Nucleotidyltransferase</keyword>
<dbReference type="SUPFAM" id="SSF53448">
    <property type="entry name" value="Nucleotide-diphospho-sugar transferases"/>
    <property type="match status" value="1"/>
</dbReference>
<dbReference type="Gene3D" id="3.90.550.10">
    <property type="entry name" value="Spore Coat Polysaccharide Biosynthesis Protein SpsA, Chain A"/>
    <property type="match status" value="1"/>
</dbReference>
<keyword evidence="1" id="KW-0808">Transferase</keyword>
<proteinExistence type="predicted"/>
<comment type="caution">
    <text evidence="1">The sequence shown here is derived from an EMBL/GenBank/DDBJ whole genome shotgun (WGS) entry which is preliminary data.</text>
</comment>
<evidence type="ECO:0000313" key="2">
    <source>
        <dbReference type="Proteomes" id="UP000014975"/>
    </source>
</evidence>
<dbReference type="CDD" id="cd02513">
    <property type="entry name" value="CMP-NeuAc_Synthase"/>
    <property type="match status" value="1"/>
</dbReference>
<accession>S7TG10</accession>